<dbReference type="SUPFAM" id="SSF52540">
    <property type="entry name" value="P-loop containing nucleoside triphosphate hydrolases"/>
    <property type="match status" value="1"/>
</dbReference>
<dbReference type="RefSeq" id="WP_068615569.1">
    <property type="nucleotide sequence ID" value="NZ_CP016268.1"/>
</dbReference>
<dbReference type="Proteomes" id="UP000092695">
    <property type="component" value="Chromosome"/>
</dbReference>
<dbReference type="SMART" id="SM00382">
    <property type="entry name" value="AAA"/>
    <property type="match status" value="1"/>
</dbReference>
<keyword evidence="9" id="KW-1185">Reference proteome</keyword>
<dbReference type="GO" id="GO:0016887">
    <property type="term" value="F:ATP hydrolysis activity"/>
    <property type="evidence" value="ECO:0007669"/>
    <property type="project" value="InterPro"/>
</dbReference>
<dbReference type="STRING" id="1548547.BA177_09045"/>
<evidence type="ECO:0000256" key="3">
    <source>
        <dbReference type="ARBA" id="ARBA00022748"/>
    </source>
</evidence>
<dbReference type="Gene3D" id="3.40.50.300">
    <property type="entry name" value="P-loop containing nucleotide triphosphate hydrolases"/>
    <property type="match status" value="1"/>
</dbReference>
<dbReference type="PANTHER" id="PTHR43499">
    <property type="entry name" value="ABC TRANSPORTER I FAMILY MEMBER 1"/>
    <property type="match status" value="1"/>
</dbReference>
<protein>
    <submittedName>
        <fullName evidence="8">Heme ABC exporter, ATP-binding protein CcmA</fullName>
    </submittedName>
</protein>
<accession>A0A193LFL5</accession>
<gene>
    <name evidence="8" type="ORF">BA177_09045</name>
</gene>
<evidence type="ECO:0000256" key="4">
    <source>
        <dbReference type="ARBA" id="ARBA00022840"/>
    </source>
</evidence>
<reference evidence="8 9" key="1">
    <citation type="submission" date="2016-06" db="EMBL/GenBank/DDBJ databases">
        <title>Complete genome sequence of a deep-branching marine Gamma Proteobacterium Woeseia oceani type strain XK5.</title>
        <authorList>
            <person name="Mu D."/>
            <person name="Du Z."/>
        </authorList>
    </citation>
    <scope>NUCLEOTIDE SEQUENCE [LARGE SCALE GENOMIC DNA]</scope>
    <source>
        <strain evidence="8 9">XK5</strain>
    </source>
</reference>
<proteinExistence type="predicted"/>
<keyword evidence="6" id="KW-0472">Membrane</keyword>
<dbReference type="Pfam" id="PF00005">
    <property type="entry name" value="ABC_tran"/>
    <property type="match status" value="1"/>
</dbReference>
<sequence>MSTRYSGSDLSLIRGDRLLFKGVNFSLTAGEALVIEGANGSGKTSLMRVLAGLMDADRGDVQWNGVSTRINRQNYREQLLWYGHRTGCKLDLTPQENLRCEQALRPGSGRELTDALRELGIERLAKLPMRVLSAGQQRRVALARLLTGGAPLWLLDEPFTNLDTAGIELIERLLAEHLGRGGICVMASHRAVAASIPHHSLVLS</sequence>
<keyword evidence="3" id="KW-0201">Cytochrome c-type biogenesis</keyword>
<dbReference type="GO" id="GO:0005524">
    <property type="term" value="F:ATP binding"/>
    <property type="evidence" value="ECO:0007669"/>
    <property type="project" value="UniProtKB-KW"/>
</dbReference>
<dbReference type="NCBIfam" id="TIGR01189">
    <property type="entry name" value="ccmA"/>
    <property type="match status" value="1"/>
</dbReference>
<keyword evidence="4 8" id="KW-0067">ATP-binding</keyword>
<keyword evidence="1" id="KW-0813">Transport</keyword>
<organism evidence="8 9">
    <name type="scientific">Woeseia oceani</name>
    <dbReference type="NCBI Taxonomy" id="1548547"/>
    <lineage>
        <taxon>Bacteria</taxon>
        <taxon>Pseudomonadati</taxon>
        <taxon>Pseudomonadota</taxon>
        <taxon>Gammaproteobacteria</taxon>
        <taxon>Woeseiales</taxon>
        <taxon>Woeseiaceae</taxon>
        <taxon>Woeseia</taxon>
    </lineage>
</organism>
<dbReference type="InterPro" id="IPR005895">
    <property type="entry name" value="ABC_transptr_haem_export_CcmA"/>
</dbReference>
<evidence type="ECO:0000259" key="7">
    <source>
        <dbReference type="PROSITE" id="PS50893"/>
    </source>
</evidence>
<dbReference type="PROSITE" id="PS00211">
    <property type="entry name" value="ABC_TRANSPORTER_1"/>
    <property type="match status" value="1"/>
</dbReference>
<evidence type="ECO:0000256" key="6">
    <source>
        <dbReference type="ARBA" id="ARBA00023136"/>
    </source>
</evidence>
<dbReference type="AlphaFoldDB" id="A0A193LFL5"/>
<dbReference type="InterPro" id="IPR027417">
    <property type="entry name" value="P-loop_NTPase"/>
</dbReference>
<dbReference type="PANTHER" id="PTHR43499:SF1">
    <property type="entry name" value="ABC TRANSPORTER I FAMILY MEMBER 1"/>
    <property type="match status" value="1"/>
</dbReference>
<keyword evidence="2" id="KW-0547">Nucleotide-binding</keyword>
<dbReference type="PROSITE" id="PS50893">
    <property type="entry name" value="ABC_TRANSPORTER_2"/>
    <property type="match status" value="1"/>
</dbReference>
<name>A0A193LFL5_9GAMM</name>
<evidence type="ECO:0000256" key="2">
    <source>
        <dbReference type="ARBA" id="ARBA00022741"/>
    </source>
</evidence>
<dbReference type="InterPro" id="IPR003439">
    <property type="entry name" value="ABC_transporter-like_ATP-bd"/>
</dbReference>
<dbReference type="EMBL" id="CP016268">
    <property type="protein sequence ID" value="ANO51325.1"/>
    <property type="molecule type" value="Genomic_DNA"/>
</dbReference>
<evidence type="ECO:0000313" key="8">
    <source>
        <dbReference type="EMBL" id="ANO51325.1"/>
    </source>
</evidence>
<evidence type="ECO:0000313" key="9">
    <source>
        <dbReference type="Proteomes" id="UP000092695"/>
    </source>
</evidence>
<dbReference type="KEGG" id="woc:BA177_09045"/>
<dbReference type="NCBIfam" id="NF010061">
    <property type="entry name" value="PRK13538.1"/>
    <property type="match status" value="1"/>
</dbReference>
<dbReference type="GO" id="GO:0017004">
    <property type="term" value="P:cytochrome complex assembly"/>
    <property type="evidence" value="ECO:0007669"/>
    <property type="project" value="UniProtKB-KW"/>
</dbReference>
<evidence type="ECO:0000256" key="5">
    <source>
        <dbReference type="ARBA" id="ARBA00022967"/>
    </source>
</evidence>
<keyword evidence="5" id="KW-1278">Translocase</keyword>
<dbReference type="InterPro" id="IPR017871">
    <property type="entry name" value="ABC_transporter-like_CS"/>
</dbReference>
<feature type="domain" description="ABC transporter" evidence="7">
    <location>
        <begin position="5"/>
        <end position="204"/>
    </location>
</feature>
<dbReference type="InterPro" id="IPR003593">
    <property type="entry name" value="AAA+_ATPase"/>
</dbReference>
<evidence type="ECO:0000256" key="1">
    <source>
        <dbReference type="ARBA" id="ARBA00022448"/>
    </source>
</evidence>
<dbReference type="GO" id="GO:0022857">
    <property type="term" value="F:transmembrane transporter activity"/>
    <property type="evidence" value="ECO:0007669"/>
    <property type="project" value="InterPro"/>
</dbReference>